<accession>A0AAE1Q947</accession>
<dbReference type="PANTHER" id="PTHR24559">
    <property type="entry name" value="TRANSPOSON TY3-I GAG-POL POLYPROTEIN"/>
    <property type="match status" value="1"/>
</dbReference>
<dbReference type="EMBL" id="JAWZYT010000632">
    <property type="protein sequence ID" value="KAK4320847.1"/>
    <property type="molecule type" value="Genomic_DNA"/>
</dbReference>
<dbReference type="GO" id="GO:0071897">
    <property type="term" value="P:DNA biosynthetic process"/>
    <property type="evidence" value="ECO:0007669"/>
    <property type="project" value="UniProtKB-ARBA"/>
</dbReference>
<evidence type="ECO:0000313" key="1">
    <source>
        <dbReference type="EMBL" id="KAK4320847.1"/>
    </source>
</evidence>
<dbReference type="PANTHER" id="PTHR24559:SF444">
    <property type="entry name" value="REVERSE TRANSCRIPTASE DOMAIN-CONTAINING PROTEIN"/>
    <property type="match status" value="1"/>
</dbReference>
<gene>
    <name evidence="2" type="ORF">Pmani_004882</name>
    <name evidence="1" type="ORF">Pmani_008287</name>
</gene>
<name>A0AAE1Q947_9EUCA</name>
<evidence type="ECO:0000313" key="3">
    <source>
        <dbReference type="Proteomes" id="UP001292094"/>
    </source>
</evidence>
<dbReference type="SUPFAM" id="SSF56672">
    <property type="entry name" value="DNA/RNA polymerases"/>
    <property type="match status" value="1"/>
</dbReference>
<organism evidence="1 3">
    <name type="scientific">Petrolisthes manimaculis</name>
    <dbReference type="NCBI Taxonomy" id="1843537"/>
    <lineage>
        <taxon>Eukaryota</taxon>
        <taxon>Metazoa</taxon>
        <taxon>Ecdysozoa</taxon>
        <taxon>Arthropoda</taxon>
        <taxon>Crustacea</taxon>
        <taxon>Multicrustacea</taxon>
        <taxon>Malacostraca</taxon>
        <taxon>Eumalacostraca</taxon>
        <taxon>Eucarida</taxon>
        <taxon>Decapoda</taxon>
        <taxon>Pleocyemata</taxon>
        <taxon>Anomura</taxon>
        <taxon>Galatheoidea</taxon>
        <taxon>Porcellanidae</taxon>
        <taxon>Petrolisthes</taxon>
    </lineage>
</organism>
<dbReference type="AlphaFoldDB" id="A0AAE1Q947"/>
<dbReference type="Gene3D" id="3.10.10.10">
    <property type="entry name" value="HIV Type 1 Reverse Transcriptase, subunit A, domain 1"/>
    <property type="match status" value="1"/>
</dbReference>
<dbReference type="InterPro" id="IPR053134">
    <property type="entry name" value="RNA-dir_DNA_polymerase"/>
</dbReference>
<protein>
    <recommendedName>
        <fullName evidence="4">Reverse transcriptase</fullName>
    </recommendedName>
</protein>
<sequence>MKDNIAKRTVEREFKPGDLVLAFLPIPKKPLQKHDVELVSSARSIKQHPFRVSPWKREALRKEVQFLMDHGLVEKSDSEWASPCLLVDKPEGSFRMCTDYRQVNQ</sequence>
<keyword evidence="3" id="KW-1185">Reference proteome</keyword>
<dbReference type="InterPro" id="IPR043502">
    <property type="entry name" value="DNA/RNA_pol_sf"/>
</dbReference>
<evidence type="ECO:0000313" key="2">
    <source>
        <dbReference type="EMBL" id="KAK4324475.1"/>
    </source>
</evidence>
<evidence type="ECO:0008006" key="4">
    <source>
        <dbReference type="Google" id="ProtNLM"/>
    </source>
</evidence>
<proteinExistence type="predicted"/>
<dbReference type="EMBL" id="JAWZYT010000358">
    <property type="protein sequence ID" value="KAK4324475.1"/>
    <property type="molecule type" value="Genomic_DNA"/>
</dbReference>
<dbReference type="Proteomes" id="UP001292094">
    <property type="component" value="Unassembled WGS sequence"/>
</dbReference>
<reference evidence="1" key="1">
    <citation type="submission" date="2023-11" db="EMBL/GenBank/DDBJ databases">
        <title>Genome assemblies of two species of porcelain crab, Petrolisthes cinctipes and Petrolisthes manimaculis (Anomura: Porcellanidae).</title>
        <authorList>
            <person name="Angst P."/>
        </authorList>
    </citation>
    <scope>NUCLEOTIDE SEQUENCE</scope>
    <source>
        <strain evidence="1">PB745_02</strain>
        <tissue evidence="1">Gill</tissue>
    </source>
</reference>
<comment type="caution">
    <text evidence="1">The sequence shown here is derived from an EMBL/GenBank/DDBJ whole genome shotgun (WGS) entry which is preliminary data.</text>
</comment>